<dbReference type="PANTHER" id="PTHR48081">
    <property type="entry name" value="AB HYDROLASE SUPERFAMILY PROTEIN C4A8.06C"/>
    <property type="match status" value="1"/>
</dbReference>
<keyword evidence="1 3" id="KW-0378">Hydrolase</keyword>
<sequence length="304" mass="34046">MAQYSHLSEADPEFAPFLAIKAPPPSFVLEERRKRFAAVIDAGKKSYTPGLPKETEYQVLDHQVEVEEPTGKILVRTLVPTSQNGGSQTYPLFVWFQGGGWTDGHLDMDDYHLRATCVEHQISIVNVNYRLAPEHPHPTPLNDCYSALKWAVSSAEVLRTDLKKGFLVLQIPPVLHPEAVPEKYKPFLLSYEQNKDAPILSRDNITWCFGRLGGSPTDPEISPLLYPSHKGLAPAVIQVCGMDPLRDEGLLYESLLKSEGVKTKLTVYPGVPHGFNYSFLHLEIGSRWDKEYKAGVRWLLDGAP</sequence>
<feature type="domain" description="Alpha/beta hydrolase fold-3" evidence="2">
    <location>
        <begin position="190"/>
        <end position="275"/>
    </location>
</feature>
<evidence type="ECO:0000313" key="3">
    <source>
        <dbReference type="EMBL" id="KAJ7732678.1"/>
    </source>
</evidence>
<reference evidence="3" key="1">
    <citation type="submission" date="2023-03" db="EMBL/GenBank/DDBJ databases">
        <title>Massive genome expansion in bonnet fungi (Mycena s.s.) driven by repeated elements and novel gene families across ecological guilds.</title>
        <authorList>
            <consortium name="Lawrence Berkeley National Laboratory"/>
            <person name="Harder C.B."/>
            <person name="Miyauchi S."/>
            <person name="Viragh M."/>
            <person name="Kuo A."/>
            <person name="Thoen E."/>
            <person name="Andreopoulos B."/>
            <person name="Lu D."/>
            <person name="Skrede I."/>
            <person name="Drula E."/>
            <person name="Henrissat B."/>
            <person name="Morin E."/>
            <person name="Kohler A."/>
            <person name="Barry K."/>
            <person name="LaButti K."/>
            <person name="Morin E."/>
            <person name="Salamov A."/>
            <person name="Lipzen A."/>
            <person name="Mereny Z."/>
            <person name="Hegedus B."/>
            <person name="Baldrian P."/>
            <person name="Stursova M."/>
            <person name="Weitz H."/>
            <person name="Taylor A."/>
            <person name="Grigoriev I.V."/>
            <person name="Nagy L.G."/>
            <person name="Martin F."/>
            <person name="Kauserud H."/>
        </authorList>
    </citation>
    <scope>NUCLEOTIDE SEQUENCE</scope>
    <source>
        <strain evidence="3">CBHHK182m</strain>
    </source>
</reference>
<organism evidence="3 4">
    <name type="scientific">Mycena metata</name>
    <dbReference type="NCBI Taxonomy" id="1033252"/>
    <lineage>
        <taxon>Eukaryota</taxon>
        <taxon>Fungi</taxon>
        <taxon>Dikarya</taxon>
        <taxon>Basidiomycota</taxon>
        <taxon>Agaricomycotina</taxon>
        <taxon>Agaricomycetes</taxon>
        <taxon>Agaricomycetidae</taxon>
        <taxon>Agaricales</taxon>
        <taxon>Marasmiineae</taxon>
        <taxon>Mycenaceae</taxon>
        <taxon>Mycena</taxon>
    </lineage>
</organism>
<dbReference type="EMBL" id="JARKIB010000143">
    <property type="protein sequence ID" value="KAJ7732678.1"/>
    <property type="molecule type" value="Genomic_DNA"/>
</dbReference>
<evidence type="ECO:0000256" key="1">
    <source>
        <dbReference type="ARBA" id="ARBA00022801"/>
    </source>
</evidence>
<protein>
    <submittedName>
        <fullName evidence="3">Alpha/Beta hydrolase protein</fullName>
    </submittedName>
</protein>
<dbReference type="Gene3D" id="3.40.50.1820">
    <property type="entry name" value="alpha/beta hydrolase"/>
    <property type="match status" value="2"/>
</dbReference>
<dbReference type="PANTHER" id="PTHR48081:SF8">
    <property type="entry name" value="ALPHA_BETA HYDROLASE FOLD-3 DOMAIN-CONTAINING PROTEIN-RELATED"/>
    <property type="match status" value="1"/>
</dbReference>
<evidence type="ECO:0000259" key="2">
    <source>
        <dbReference type="Pfam" id="PF07859"/>
    </source>
</evidence>
<comment type="caution">
    <text evidence="3">The sequence shown here is derived from an EMBL/GenBank/DDBJ whole genome shotgun (WGS) entry which is preliminary data.</text>
</comment>
<dbReference type="Proteomes" id="UP001215598">
    <property type="component" value="Unassembled WGS sequence"/>
</dbReference>
<accession>A0AAD7I2I8</accession>
<dbReference type="GO" id="GO:0016787">
    <property type="term" value="F:hydrolase activity"/>
    <property type="evidence" value="ECO:0007669"/>
    <property type="project" value="UniProtKB-KW"/>
</dbReference>
<dbReference type="SUPFAM" id="SSF53474">
    <property type="entry name" value="alpha/beta-Hydrolases"/>
    <property type="match status" value="1"/>
</dbReference>
<dbReference type="InterPro" id="IPR050300">
    <property type="entry name" value="GDXG_lipolytic_enzyme"/>
</dbReference>
<proteinExistence type="predicted"/>
<name>A0AAD7I2I8_9AGAR</name>
<dbReference type="Pfam" id="PF07859">
    <property type="entry name" value="Abhydrolase_3"/>
    <property type="match status" value="2"/>
</dbReference>
<dbReference type="AlphaFoldDB" id="A0AAD7I2I8"/>
<gene>
    <name evidence="3" type="ORF">B0H16DRAFT_1676910</name>
</gene>
<evidence type="ECO:0000313" key="4">
    <source>
        <dbReference type="Proteomes" id="UP001215598"/>
    </source>
</evidence>
<feature type="domain" description="Alpha/beta hydrolase fold-3" evidence="2">
    <location>
        <begin position="94"/>
        <end position="167"/>
    </location>
</feature>
<dbReference type="InterPro" id="IPR013094">
    <property type="entry name" value="AB_hydrolase_3"/>
</dbReference>
<dbReference type="InterPro" id="IPR029058">
    <property type="entry name" value="AB_hydrolase_fold"/>
</dbReference>
<keyword evidence="4" id="KW-1185">Reference proteome</keyword>